<dbReference type="Proteomes" id="UP001154282">
    <property type="component" value="Unassembled WGS sequence"/>
</dbReference>
<keyword evidence="3" id="KW-1185">Reference proteome</keyword>
<comment type="caution">
    <text evidence="2">The sequence shown here is derived from an EMBL/GenBank/DDBJ whole genome shotgun (WGS) entry which is preliminary data.</text>
</comment>
<accession>A0AAV0NVD4</accession>
<reference evidence="2" key="1">
    <citation type="submission" date="2022-08" db="EMBL/GenBank/DDBJ databases">
        <authorList>
            <person name="Gutierrez-Valencia J."/>
        </authorList>
    </citation>
    <scope>NUCLEOTIDE SEQUENCE</scope>
</reference>
<sequence length="10" mass="1095">MWVSSGRGSE</sequence>
<proteinExistence type="predicted"/>
<organism evidence="2 3">
    <name type="scientific">Linum tenue</name>
    <dbReference type="NCBI Taxonomy" id="586396"/>
    <lineage>
        <taxon>Eukaryota</taxon>
        <taxon>Viridiplantae</taxon>
        <taxon>Streptophyta</taxon>
        <taxon>Embryophyta</taxon>
        <taxon>Tracheophyta</taxon>
        <taxon>Spermatophyta</taxon>
        <taxon>Magnoliopsida</taxon>
        <taxon>eudicotyledons</taxon>
        <taxon>Gunneridae</taxon>
        <taxon>Pentapetalae</taxon>
        <taxon>rosids</taxon>
        <taxon>fabids</taxon>
        <taxon>Malpighiales</taxon>
        <taxon>Linaceae</taxon>
        <taxon>Linum</taxon>
    </lineage>
</organism>
<evidence type="ECO:0000313" key="2">
    <source>
        <dbReference type="EMBL" id="CAI0462437.1"/>
    </source>
</evidence>
<evidence type="ECO:0000313" key="1">
    <source>
        <dbReference type="EMBL" id="CAI0390314.1"/>
    </source>
</evidence>
<gene>
    <name evidence="2" type="ORF">LITE_LOCUS35353</name>
    <name evidence="1" type="ORF">LITE_LOCUS6681</name>
</gene>
<evidence type="ECO:0000313" key="3">
    <source>
        <dbReference type="Proteomes" id="UP001154282"/>
    </source>
</evidence>
<dbReference type="EMBL" id="CAMGYJ010000003">
    <property type="protein sequence ID" value="CAI0390314.1"/>
    <property type="molecule type" value="Genomic_DNA"/>
</dbReference>
<protein>
    <submittedName>
        <fullName evidence="2">Uncharacterized protein</fullName>
    </submittedName>
</protein>
<name>A0AAV0NVD4_9ROSI</name>
<dbReference type="EMBL" id="CAMGYJ010000008">
    <property type="protein sequence ID" value="CAI0462437.1"/>
    <property type="molecule type" value="Genomic_DNA"/>
</dbReference>